<dbReference type="InterPro" id="IPR029055">
    <property type="entry name" value="Ntn_hydrolases_N"/>
</dbReference>
<feature type="binding site" evidence="9">
    <location>
        <position position="289"/>
    </location>
    <ligand>
        <name>Mg(2+)</name>
        <dbReference type="ChEBI" id="CHEBI:18420"/>
    </ligand>
</feature>
<dbReference type="SUPFAM" id="SSF53271">
    <property type="entry name" value="PRTase-like"/>
    <property type="match status" value="1"/>
</dbReference>
<keyword evidence="9" id="KW-0479">Metal-binding</keyword>
<keyword evidence="13" id="KW-1185">Reference proteome</keyword>
<dbReference type="RefSeq" id="WP_087185781.1">
    <property type="nucleotide sequence ID" value="NZ_NFHO01000002.1"/>
</dbReference>
<evidence type="ECO:0000259" key="11">
    <source>
        <dbReference type="PROSITE" id="PS51278"/>
    </source>
</evidence>
<dbReference type="InterPro" id="IPR005854">
    <property type="entry name" value="PurF"/>
</dbReference>
<dbReference type="GO" id="GO:0051536">
    <property type="term" value="F:iron-sulfur cluster binding"/>
    <property type="evidence" value="ECO:0007669"/>
    <property type="project" value="UniProtKB-KW"/>
</dbReference>
<dbReference type="Pfam" id="PF13537">
    <property type="entry name" value="GATase_7"/>
    <property type="match status" value="1"/>
</dbReference>
<dbReference type="CDD" id="cd06223">
    <property type="entry name" value="PRTases_typeI"/>
    <property type="match status" value="1"/>
</dbReference>
<dbReference type="SUPFAM" id="SSF56235">
    <property type="entry name" value="N-terminal nucleophile aminohydrolases (Ntn hydrolases)"/>
    <property type="match status" value="1"/>
</dbReference>
<evidence type="ECO:0000256" key="7">
    <source>
        <dbReference type="ARBA" id="ARBA00022962"/>
    </source>
</evidence>
<feature type="binding site" evidence="10">
    <location>
        <position position="471"/>
    </location>
    <ligand>
        <name>[4Fe-4S] cluster</name>
        <dbReference type="ChEBI" id="CHEBI:49883"/>
    </ligand>
</feature>
<dbReference type="EC" id="2.4.2.14" evidence="3 8"/>
<dbReference type="AlphaFoldDB" id="A0A1Y3U5K4"/>
<keyword evidence="10" id="KW-0411">Iron-sulfur</keyword>
<name>A0A1Y3U5K4_9ACTN</name>
<feature type="binding site" evidence="10">
    <location>
        <position position="237"/>
    </location>
    <ligand>
        <name>[4Fe-4S] cluster</name>
        <dbReference type="ChEBI" id="CHEBI:49883"/>
    </ligand>
</feature>
<comment type="catalytic activity">
    <reaction evidence="8">
        <text>5-phospho-beta-D-ribosylamine + L-glutamate + diphosphate = 5-phospho-alpha-D-ribose 1-diphosphate + L-glutamine + H2O</text>
        <dbReference type="Rhea" id="RHEA:14905"/>
        <dbReference type="ChEBI" id="CHEBI:15377"/>
        <dbReference type="ChEBI" id="CHEBI:29985"/>
        <dbReference type="ChEBI" id="CHEBI:33019"/>
        <dbReference type="ChEBI" id="CHEBI:58017"/>
        <dbReference type="ChEBI" id="CHEBI:58359"/>
        <dbReference type="ChEBI" id="CHEBI:58681"/>
        <dbReference type="EC" id="2.4.2.14"/>
    </reaction>
</comment>
<proteinExistence type="inferred from homology"/>
<evidence type="ECO:0000256" key="4">
    <source>
        <dbReference type="ARBA" id="ARBA00022676"/>
    </source>
</evidence>
<evidence type="ECO:0000313" key="13">
    <source>
        <dbReference type="Proteomes" id="UP000196560"/>
    </source>
</evidence>
<dbReference type="Gene3D" id="3.40.50.2020">
    <property type="match status" value="1"/>
</dbReference>
<evidence type="ECO:0000256" key="1">
    <source>
        <dbReference type="ARBA" id="ARBA00005209"/>
    </source>
</evidence>
<dbReference type="Gene3D" id="3.60.20.10">
    <property type="entry name" value="Glutamine Phosphoribosylpyrophosphate, subunit 1, domain 1"/>
    <property type="match status" value="1"/>
</dbReference>
<dbReference type="eggNOG" id="COG0034">
    <property type="taxonomic scope" value="Bacteria"/>
</dbReference>
<dbReference type="STRING" id="1118060.GCA_000311845_01808"/>
<feature type="binding site" evidence="9">
    <location>
        <position position="352"/>
    </location>
    <ligand>
        <name>Mg(2+)</name>
        <dbReference type="ChEBI" id="CHEBI:18420"/>
    </ligand>
</feature>
<feature type="binding site" evidence="10">
    <location>
        <position position="468"/>
    </location>
    <ligand>
        <name>[4Fe-4S] cluster</name>
        <dbReference type="ChEBI" id="CHEBI:49883"/>
    </ligand>
</feature>
<evidence type="ECO:0000256" key="3">
    <source>
        <dbReference type="ARBA" id="ARBA00011941"/>
    </source>
</evidence>
<keyword evidence="7" id="KW-0315">Glutamine amidotransferase</keyword>
<feature type="binding site" evidence="10">
    <location>
        <position position="389"/>
    </location>
    <ligand>
        <name>[4Fe-4S] cluster</name>
        <dbReference type="ChEBI" id="CHEBI:49883"/>
    </ligand>
</feature>
<accession>A0A1Y3U5K4</accession>
<keyword evidence="6 8" id="KW-0658">Purine biosynthesis</keyword>
<dbReference type="Proteomes" id="UP000196560">
    <property type="component" value="Unassembled WGS sequence"/>
</dbReference>
<dbReference type="InterPro" id="IPR029057">
    <property type="entry name" value="PRTase-like"/>
</dbReference>
<dbReference type="EMBL" id="NFHO01000002">
    <property type="protein sequence ID" value="OUN44021.1"/>
    <property type="molecule type" value="Genomic_DNA"/>
</dbReference>
<feature type="domain" description="Glutamine amidotransferase type-2" evidence="11">
    <location>
        <begin position="1"/>
        <end position="222"/>
    </location>
</feature>
<organism evidence="12 13">
    <name type="scientific">Enorma massiliensis</name>
    <dbReference type="NCBI Taxonomy" id="1472761"/>
    <lineage>
        <taxon>Bacteria</taxon>
        <taxon>Bacillati</taxon>
        <taxon>Actinomycetota</taxon>
        <taxon>Coriobacteriia</taxon>
        <taxon>Coriobacteriales</taxon>
        <taxon>Coriobacteriaceae</taxon>
        <taxon>Enorma</taxon>
    </lineage>
</organism>
<dbReference type="InterPro" id="IPR017932">
    <property type="entry name" value="GATase_2_dom"/>
</dbReference>
<evidence type="ECO:0000256" key="8">
    <source>
        <dbReference type="PIRNR" id="PIRNR000485"/>
    </source>
</evidence>
<evidence type="ECO:0000256" key="2">
    <source>
        <dbReference type="ARBA" id="ARBA00010138"/>
    </source>
</evidence>
<evidence type="ECO:0000256" key="6">
    <source>
        <dbReference type="ARBA" id="ARBA00022755"/>
    </source>
</evidence>
<gene>
    <name evidence="12" type="ORF">B5G21_01695</name>
</gene>
<dbReference type="GO" id="GO:0009113">
    <property type="term" value="P:purine nucleobase biosynthetic process"/>
    <property type="evidence" value="ECO:0007669"/>
    <property type="project" value="InterPro"/>
</dbReference>
<sequence>MGGFFGAVSKRDVVLDVFFGVDYHSHLGTRRAGMVFCEGTGGFQKEIHSIENTPFRSRFDKDLERFHGTSGIGCISDTDPQPLLVRGRHGTFAITTVGAITNADELIERYFEQGGAQFMAMSSGAVNHTELVAALINQKDDLVEGIVFAQKAIQGSLTLLVMTEDGVVYAARDRMGRLPVLIGRDIEGQGYCISFESFVYHKLGYEDECELGPGEIMRVTSDGYESLVAPGDQMKICAFLWVYYGYPNSNYEGMNVEVMRYRNGHIMARDEAMAGTLPEVDYVAGVPDSGLPHAIGYANECGATFARPFIKYTPTWSRSFMPTNQEVRDRIAEMKQIPVPELIRDKRLLFVDDSIVRGTQLGKTVDFLYEAGAAEVHMRSACPPIMFSCKYLSFSRGKSDQDLIARRVVRELEGPEGDEHLDEYADSSTERGKCMLKRICEQLGFDSLGYQSLPGMLEAIGIDPAQVCTYCWDGRE</sequence>
<comment type="cofactor">
    <cofactor evidence="10">
        <name>[4Fe-4S] cluster</name>
        <dbReference type="ChEBI" id="CHEBI:49883"/>
    </cofactor>
    <text evidence="10">Binds 1 [4Fe-4S] cluster per subunit.</text>
</comment>
<dbReference type="GO" id="GO:0004044">
    <property type="term" value="F:amidophosphoribosyltransferase activity"/>
    <property type="evidence" value="ECO:0007669"/>
    <property type="project" value="UniProtKB-EC"/>
</dbReference>
<feature type="binding site" evidence="9">
    <location>
        <position position="353"/>
    </location>
    <ligand>
        <name>Mg(2+)</name>
        <dbReference type="ChEBI" id="CHEBI:18420"/>
    </ligand>
</feature>
<dbReference type="GO" id="GO:0006189">
    <property type="term" value="P:'de novo' IMP biosynthetic process"/>
    <property type="evidence" value="ECO:0007669"/>
    <property type="project" value="UniProtKB-UniPathway"/>
</dbReference>
<comment type="pathway">
    <text evidence="1 8">Purine metabolism; IMP biosynthesis via de novo pathway; N(1)-(5-phospho-D-ribosyl)glycinamide from 5-phospho-alpha-D-ribose 1-diphosphate: step 1/2.</text>
</comment>
<dbReference type="PANTHER" id="PTHR11907">
    <property type="entry name" value="AMIDOPHOSPHORIBOSYLTRANSFERASE"/>
    <property type="match status" value="1"/>
</dbReference>
<dbReference type="PROSITE" id="PS51278">
    <property type="entry name" value="GATASE_TYPE_2"/>
    <property type="match status" value="1"/>
</dbReference>
<dbReference type="UniPathway" id="UPA00074">
    <property type="reaction ID" value="UER00124"/>
</dbReference>
<keyword evidence="10" id="KW-0408">Iron</keyword>
<dbReference type="InterPro" id="IPR000836">
    <property type="entry name" value="PRTase_dom"/>
</dbReference>
<evidence type="ECO:0000256" key="5">
    <source>
        <dbReference type="ARBA" id="ARBA00022679"/>
    </source>
</evidence>
<comment type="cofactor">
    <cofactor evidence="9">
        <name>Mg(2+)</name>
        <dbReference type="ChEBI" id="CHEBI:18420"/>
    </cofactor>
    <text evidence="9">Binds 1 Mg(2+) ion per subunit.</text>
</comment>
<keyword evidence="9" id="KW-0460">Magnesium</keyword>
<dbReference type="PIRSF" id="PIRSF000485">
    <property type="entry name" value="Amd_phspho_trans"/>
    <property type="match status" value="1"/>
</dbReference>
<comment type="caution">
    <text evidence="12">The sequence shown here is derived from an EMBL/GenBank/DDBJ whole genome shotgun (WGS) entry which is preliminary data.</text>
</comment>
<evidence type="ECO:0000256" key="9">
    <source>
        <dbReference type="PIRSR" id="PIRSR000485-2"/>
    </source>
</evidence>
<evidence type="ECO:0000256" key="10">
    <source>
        <dbReference type="PIRSR" id="PIRSR000485-3"/>
    </source>
</evidence>
<evidence type="ECO:0000313" key="12">
    <source>
        <dbReference type="EMBL" id="OUN44021.1"/>
    </source>
</evidence>
<keyword evidence="4 8" id="KW-0328">Glycosyltransferase</keyword>
<reference evidence="13" key="1">
    <citation type="submission" date="2017-04" db="EMBL/GenBank/DDBJ databases">
        <title>Function of individual gut microbiota members based on whole genome sequencing of pure cultures obtained from chicken caecum.</title>
        <authorList>
            <person name="Medvecky M."/>
            <person name="Cejkova D."/>
            <person name="Polansky O."/>
            <person name="Karasova D."/>
            <person name="Kubasova T."/>
            <person name="Cizek A."/>
            <person name="Rychlik I."/>
        </authorList>
    </citation>
    <scope>NUCLEOTIDE SEQUENCE [LARGE SCALE GENOMIC DNA]</scope>
    <source>
        <strain evidence="13">An70</strain>
    </source>
</reference>
<comment type="similarity">
    <text evidence="2 8">In the C-terminal section; belongs to the purine/pyrimidine phosphoribosyltransferase family.</text>
</comment>
<dbReference type="GO" id="GO:0046872">
    <property type="term" value="F:metal ion binding"/>
    <property type="evidence" value="ECO:0007669"/>
    <property type="project" value="UniProtKB-KW"/>
</dbReference>
<protein>
    <recommendedName>
        <fullName evidence="3 8">Amidophosphoribosyltransferase</fullName>
        <shortName evidence="8">ATase</shortName>
        <ecNumber evidence="3 8">2.4.2.14</ecNumber>
    </recommendedName>
    <alternativeName>
        <fullName evidence="8">Glutamine phosphoribosylpyrophosphate amidotransferase</fullName>
    </alternativeName>
</protein>
<keyword evidence="5 8" id="KW-0808">Transferase</keyword>